<comment type="subcellular location">
    <subcellularLocation>
        <location evidence="1">Membrane</location>
        <topology evidence="1">Multi-pass membrane protein</topology>
    </subcellularLocation>
</comment>
<evidence type="ECO:0000256" key="1">
    <source>
        <dbReference type="ARBA" id="ARBA00004141"/>
    </source>
</evidence>
<sequence length="136" mass="15654">MRNKVLAILLAFFFGWFGVHKFYLGQTFLAVLYLVFCWTFIPAFLSIFDFVGLLLTSDEDFDRRFNGSKPGLPSRKLQQRILKICKEYRGATLSDCVMETGADIEEVKEILNRLAKHGLVNVENRDHDGAVIYKNI</sequence>
<dbReference type="RefSeq" id="WP_283753057.1">
    <property type="nucleotide sequence ID" value="NZ_JAQOSP010000052.1"/>
</dbReference>
<evidence type="ECO:0000256" key="3">
    <source>
        <dbReference type="ARBA" id="ARBA00022989"/>
    </source>
</evidence>
<keyword evidence="3 5" id="KW-1133">Transmembrane helix</keyword>
<feature type="domain" description="TM2" evidence="6">
    <location>
        <begin position="2"/>
        <end position="51"/>
    </location>
</feature>
<keyword evidence="2 5" id="KW-0812">Transmembrane</keyword>
<gene>
    <name evidence="7" type="ORF">PMG71_07655</name>
</gene>
<keyword evidence="8" id="KW-1185">Reference proteome</keyword>
<protein>
    <submittedName>
        <fullName evidence="7">TM2 domain-containing protein</fullName>
    </submittedName>
</protein>
<dbReference type="EMBL" id="JAQOSP010000052">
    <property type="protein sequence ID" value="MDJ1169297.1"/>
    <property type="molecule type" value="Genomic_DNA"/>
</dbReference>
<proteinExistence type="predicted"/>
<comment type="caution">
    <text evidence="7">The sequence shown here is derived from an EMBL/GenBank/DDBJ whole genome shotgun (WGS) entry which is preliminary data.</text>
</comment>
<evidence type="ECO:0000256" key="2">
    <source>
        <dbReference type="ARBA" id="ARBA00022692"/>
    </source>
</evidence>
<dbReference type="InterPro" id="IPR007829">
    <property type="entry name" value="TM2"/>
</dbReference>
<evidence type="ECO:0000256" key="4">
    <source>
        <dbReference type="ARBA" id="ARBA00023136"/>
    </source>
</evidence>
<keyword evidence="4 5" id="KW-0472">Membrane</keyword>
<dbReference type="Proteomes" id="UP001235303">
    <property type="component" value="Unassembled WGS sequence"/>
</dbReference>
<evidence type="ECO:0000256" key="5">
    <source>
        <dbReference type="SAM" id="Phobius"/>
    </source>
</evidence>
<dbReference type="Pfam" id="PF05154">
    <property type="entry name" value="TM2"/>
    <property type="match status" value="1"/>
</dbReference>
<reference evidence="7 8" key="1">
    <citation type="submission" date="2023-01" db="EMBL/GenBank/DDBJ databases">
        <title>Novel diversity within Roseofilum (Cyanobacteria; Desertifilaceae) from marine benthic mats with descriptions of four novel species.</title>
        <authorList>
            <person name="Wang Y."/>
            <person name="Berthold D.E."/>
            <person name="Hu J."/>
            <person name="Lefler F.W."/>
            <person name="Laughinghouse H.D. IV."/>
        </authorList>
    </citation>
    <scope>NUCLEOTIDE SEQUENCE [LARGE SCALE GENOMIC DNA]</scope>
    <source>
        <strain evidence="7 8">BLCC-M154</strain>
    </source>
</reference>
<evidence type="ECO:0000313" key="8">
    <source>
        <dbReference type="Proteomes" id="UP001235303"/>
    </source>
</evidence>
<name>A0ABT7ARU6_9CYAN</name>
<accession>A0ABT7ARU6</accession>
<evidence type="ECO:0000313" key="7">
    <source>
        <dbReference type="EMBL" id="MDJ1169297.1"/>
    </source>
</evidence>
<organism evidence="7 8">
    <name type="scientific">Roseofilum acuticapitatum BLCC-M154</name>
    <dbReference type="NCBI Taxonomy" id="3022444"/>
    <lineage>
        <taxon>Bacteria</taxon>
        <taxon>Bacillati</taxon>
        <taxon>Cyanobacteriota</taxon>
        <taxon>Cyanophyceae</taxon>
        <taxon>Desertifilales</taxon>
        <taxon>Desertifilaceae</taxon>
        <taxon>Roseofilum</taxon>
        <taxon>Roseofilum acuticapitatum</taxon>
    </lineage>
</organism>
<evidence type="ECO:0000259" key="6">
    <source>
        <dbReference type="Pfam" id="PF05154"/>
    </source>
</evidence>
<feature type="transmembrane region" description="Helical" evidence="5">
    <location>
        <begin position="31"/>
        <end position="55"/>
    </location>
</feature>